<name>A0ABX2CYR1_9CYAN</name>
<dbReference type="SFLD" id="SFLDF00562">
    <property type="entry name" value="HemN-like__clustered_with_heat"/>
    <property type="match status" value="1"/>
</dbReference>
<dbReference type="InterPro" id="IPR010723">
    <property type="entry name" value="HemN_C"/>
</dbReference>
<sequence length="456" mass="50633">MNPATDYLTFEFKKSAQVTNSGIPSSAYLHVPFCRRRCYYCDFPVFVVGDRKNGENSGTIVQYVAVLCQEIQETPNLGASLETVFFGGGTPSLLSVSQLSNILETLDGKFGIAAGAEISIEIDPGTFTLEQLRGYAAAGVNRVSLGVQAFQDELLQACGRSHSVADIFEAVEIVRSAGIVNFSLDLISGLPHQTLEQWEASLKSAVEISPTHLSSYDLIVEQGTAFGRYFEAGAQPLPADETAAQMYRLAREILTGAGYEHYEISNYARSGYQCRHNRVYWENRPYYGLGMGAASYVEGRRLTRPRKTQEYYQWVRSMSRLNSPATPKLGGETQPEMDLEIEQNFQQVSENDVLLETLMLGLRLAEGVSLSALTEKFTQQTVDKIWHCLQPYWRQGWVEIMTEDRAIPYGIAPLHATLSEGAKLPFSGNLRLSDPEGFLFSNTILADLFSKLGEDN</sequence>
<feature type="domain" description="Radical SAM core" evidence="4">
    <location>
        <begin position="19"/>
        <end position="260"/>
    </location>
</feature>
<dbReference type="SFLD" id="SFLDS00029">
    <property type="entry name" value="Radical_SAM"/>
    <property type="match status" value="2"/>
</dbReference>
<dbReference type="PANTHER" id="PTHR13932:SF5">
    <property type="entry name" value="RADICAL S-ADENOSYL METHIONINE DOMAIN-CONTAINING PROTEIN 1, MITOCHONDRIAL"/>
    <property type="match status" value="1"/>
</dbReference>
<keyword evidence="3" id="KW-0143">Chaperone</keyword>
<dbReference type="InterPro" id="IPR058240">
    <property type="entry name" value="rSAM_sf"/>
</dbReference>
<comment type="similarity">
    <text evidence="1">Belongs to the anaerobic coproporphyrinogen-III oxidase family. HemW subfamily.</text>
</comment>
<dbReference type="NCBIfam" id="TIGR00539">
    <property type="entry name" value="hemN_rel"/>
    <property type="match status" value="1"/>
</dbReference>
<keyword evidence="3" id="KW-0411">Iron-sulfur</keyword>
<dbReference type="SMART" id="SM00729">
    <property type="entry name" value="Elp3"/>
    <property type="match status" value="1"/>
</dbReference>
<keyword evidence="3" id="KW-0963">Cytoplasm</keyword>
<dbReference type="InterPro" id="IPR023404">
    <property type="entry name" value="rSAM_horseshoe"/>
</dbReference>
<dbReference type="SFLD" id="SFLDG01082">
    <property type="entry name" value="B12-binding_domain_containing"/>
    <property type="match status" value="1"/>
</dbReference>
<accession>A0ABX2CYR1</accession>
<keyword evidence="3" id="KW-0408">Iron</keyword>
<dbReference type="SFLD" id="SFLDG01065">
    <property type="entry name" value="anaerobic_coproporphyrinogen-I"/>
    <property type="match status" value="2"/>
</dbReference>
<protein>
    <recommendedName>
        <fullName evidence="2 3">Heme chaperone HemW</fullName>
    </recommendedName>
</protein>
<dbReference type="SUPFAM" id="SSF102114">
    <property type="entry name" value="Radical SAM enzymes"/>
    <property type="match status" value="1"/>
</dbReference>
<evidence type="ECO:0000256" key="1">
    <source>
        <dbReference type="ARBA" id="ARBA00006100"/>
    </source>
</evidence>
<evidence type="ECO:0000313" key="5">
    <source>
        <dbReference type="EMBL" id="NQE35436.1"/>
    </source>
</evidence>
<comment type="subcellular location">
    <subcellularLocation>
        <location evidence="3">Cytoplasm</location>
    </subcellularLocation>
</comment>
<comment type="function">
    <text evidence="3">Probably acts as a heme chaperone, transferring heme to an unknown acceptor. Binds one molecule of heme per monomer, possibly covalently. Binds 1 [4Fe-4S] cluster. The cluster is coordinated with 3 cysteines and an exchangeable S-adenosyl-L-methionine.</text>
</comment>
<dbReference type="PROSITE" id="PS51918">
    <property type="entry name" value="RADICAL_SAM"/>
    <property type="match status" value="1"/>
</dbReference>
<keyword evidence="3" id="KW-0004">4Fe-4S</keyword>
<dbReference type="Gene3D" id="3.80.30.20">
    <property type="entry name" value="tm_1862 like domain"/>
    <property type="match status" value="1"/>
</dbReference>
<dbReference type="InterPro" id="IPR007197">
    <property type="entry name" value="rSAM"/>
</dbReference>
<dbReference type="SFLD" id="SFLDF00288">
    <property type="entry name" value="HemN-like__clustered_with_nucl"/>
    <property type="match status" value="1"/>
</dbReference>
<dbReference type="InterPro" id="IPR004559">
    <property type="entry name" value="HemW-like"/>
</dbReference>
<dbReference type="InterPro" id="IPR034505">
    <property type="entry name" value="Coproporphyrinogen-III_oxidase"/>
</dbReference>
<dbReference type="Pfam" id="PF06969">
    <property type="entry name" value="HemN_C"/>
    <property type="match status" value="1"/>
</dbReference>
<keyword evidence="3" id="KW-0949">S-adenosyl-L-methionine</keyword>
<keyword evidence="6" id="KW-1185">Reference proteome</keyword>
<dbReference type="EMBL" id="SRRZ01000055">
    <property type="protein sequence ID" value="NQE35436.1"/>
    <property type="molecule type" value="Genomic_DNA"/>
</dbReference>
<dbReference type="Pfam" id="PF04055">
    <property type="entry name" value="Radical_SAM"/>
    <property type="match status" value="1"/>
</dbReference>
<evidence type="ECO:0000313" key="6">
    <source>
        <dbReference type="Proteomes" id="UP000702425"/>
    </source>
</evidence>
<evidence type="ECO:0000256" key="2">
    <source>
        <dbReference type="ARBA" id="ARBA00017228"/>
    </source>
</evidence>
<proteinExistence type="inferred from homology"/>
<reference evidence="5 6" key="1">
    <citation type="journal article" date="2020" name="Sci. Rep.">
        <title>A novel cyanobacterial geosmin producer, revising GeoA distribution and dispersion patterns in Bacteria.</title>
        <authorList>
            <person name="Churro C."/>
            <person name="Semedo-Aguiar A.P."/>
            <person name="Silva A.D."/>
            <person name="Pereira-Leal J.B."/>
            <person name="Leite R.B."/>
        </authorList>
    </citation>
    <scope>NUCLEOTIDE SEQUENCE [LARGE SCALE GENOMIC DNA]</scope>
    <source>
        <strain evidence="5 6">IPMA8</strain>
    </source>
</reference>
<keyword evidence="3" id="KW-0349">Heme</keyword>
<dbReference type="PANTHER" id="PTHR13932">
    <property type="entry name" value="COPROPORPHYRINIGEN III OXIDASE"/>
    <property type="match status" value="1"/>
</dbReference>
<gene>
    <name evidence="5" type="ORF">E5S67_03168</name>
</gene>
<dbReference type="CDD" id="cd01335">
    <property type="entry name" value="Radical_SAM"/>
    <property type="match status" value="1"/>
</dbReference>
<evidence type="ECO:0000256" key="3">
    <source>
        <dbReference type="RuleBase" id="RU364116"/>
    </source>
</evidence>
<evidence type="ECO:0000259" key="4">
    <source>
        <dbReference type="PROSITE" id="PS51918"/>
    </source>
</evidence>
<keyword evidence="3" id="KW-0479">Metal-binding</keyword>
<dbReference type="InterPro" id="IPR006638">
    <property type="entry name" value="Elp3/MiaA/NifB-like_rSAM"/>
</dbReference>
<dbReference type="RefSeq" id="WP_172188830.1">
    <property type="nucleotide sequence ID" value="NZ_CAWPPK010000269.1"/>
</dbReference>
<comment type="caution">
    <text evidence="5">The sequence shown here is derived from an EMBL/GenBank/DDBJ whole genome shotgun (WGS) entry which is preliminary data.</text>
</comment>
<dbReference type="Proteomes" id="UP000702425">
    <property type="component" value="Unassembled WGS sequence"/>
</dbReference>
<organism evidence="5 6">
    <name type="scientific">Microcoleus asticus IPMA8</name>
    <dbReference type="NCBI Taxonomy" id="2563858"/>
    <lineage>
        <taxon>Bacteria</taxon>
        <taxon>Bacillati</taxon>
        <taxon>Cyanobacteriota</taxon>
        <taxon>Cyanophyceae</taxon>
        <taxon>Oscillatoriophycideae</taxon>
        <taxon>Oscillatoriales</taxon>
        <taxon>Microcoleaceae</taxon>
        <taxon>Microcoleus</taxon>
        <taxon>Microcoleus asticus</taxon>
    </lineage>
</organism>